<sequence length="127" mass="13701">MRPYEASLAEREAVILARALVELECSTWIEKNGRPPRGARVEQRLLATGSVLVTVVVLLACFSGRRRGLGWASRQGDAVTECGQLGLPPRASSALHYQVSGIPLGVCRVEGVRIRQGVRAWAIAPAL</sequence>
<comment type="caution">
    <text evidence="2">The sequence shown here is derived from an EMBL/GenBank/DDBJ whole genome shotgun (WGS) entry which is preliminary data.</text>
</comment>
<name>A0ABV1QBL3_STRMI</name>
<gene>
    <name evidence="2" type="ORF">ABR748_30760</name>
</gene>
<protein>
    <submittedName>
        <fullName evidence="2">Uncharacterized protein</fullName>
    </submittedName>
</protein>
<evidence type="ECO:0000313" key="2">
    <source>
        <dbReference type="EMBL" id="MER0428561.1"/>
    </source>
</evidence>
<dbReference type="Proteomes" id="UP001456562">
    <property type="component" value="Unassembled WGS sequence"/>
</dbReference>
<evidence type="ECO:0000313" key="3">
    <source>
        <dbReference type="Proteomes" id="UP001456562"/>
    </source>
</evidence>
<keyword evidence="1" id="KW-0812">Transmembrane</keyword>
<keyword evidence="3" id="KW-1185">Reference proteome</keyword>
<organism evidence="2 3">
    <name type="scientific">Streptomyces microflavus</name>
    <name type="common">Streptomyces lipmanii</name>
    <dbReference type="NCBI Taxonomy" id="1919"/>
    <lineage>
        <taxon>Bacteria</taxon>
        <taxon>Bacillati</taxon>
        <taxon>Actinomycetota</taxon>
        <taxon>Actinomycetes</taxon>
        <taxon>Kitasatosporales</taxon>
        <taxon>Streptomycetaceae</taxon>
        <taxon>Streptomyces</taxon>
    </lineage>
</organism>
<feature type="transmembrane region" description="Helical" evidence="1">
    <location>
        <begin position="45"/>
        <end position="64"/>
    </location>
</feature>
<keyword evidence="1" id="KW-1133">Transmembrane helix</keyword>
<accession>A0ABV1QBL3</accession>
<reference evidence="2 3" key="1">
    <citation type="submission" date="2024-01" db="EMBL/GenBank/DDBJ databases">
        <title>Metagenomic exploration of the rhizosphere soil microbial community and their significance in facilitating the development of wild simulated ginseng.</title>
        <authorList>
            <person name="Huang J."/>
        </authorList>
    </citation>
    <scope>NUCLEOTIDE SEQUENCE [LARGE SCALE GENOMIC DNA]</scope>
    <source>
        <strain evidence="2 3">WY141</strain>
    </source>
</reference>
<proteinExistence type="predicted"/>
<evidence type="ECO:0000256" key="1">
    <source>
        <dbReference type="SAM" id="Phobius"/>
    </source>
</evidence>
<keyword evidence="1" id="KW-0472">Membrane</keyword>
<dbReference type="EMBL" id="JBEJUE010000038">
    <property type="protein sequence ID" value="MER0428561.1"/>
    <property type="molecule type" value="Genomic_DNA"/>
</dbReference>
<dbReference type="RefSeq" id="WP_350240657.1">
    <property type="nucleotide sequence ID" value="NZ_JBEJUE010000038.1"/>
</dbReference>